<dbReference type="Proteomes" id="UP000249016">
    <property type="component" value="Unassembled WGS sequence"/>
</dbReference>
<proteinExistence type="predicted"/>
<dbReference type="Pfam" id="PF13517">
    <property type="entry name" value="FG-GAP_3"/>
    <property type="match status" value="1"/>
</dbReference>
<gene>
    <name evidence="2" type="ORF">HMF3257_26715</name>
</gene>
<evidence type="ECO:0008006" key="4">
    <source>
        <dbReference type="Google" id="ProtNLM"/>
    </source>
</evidence>
<dbReference type="OrthoDB" id="1488345at2"/>
<dbReference type="SUPFAM" id="SSF69318">
    <property type="entry name" value="Integrin alpha N-terminal domain"/>
    <property type="match status" value="1"/>
</dbReference>
<evidence type="ECO:0000313" key="3">
    <source>
        <dbReference type="Proteomes" id="UP000249016"/>
    </source>
</evidence>
<keyword evidence="3" id="KW-1185">Reference proteome</keyword>
<accession>A0A327NVK5</accession>
<evidence type="ECO:0000313" key="2">
    <source>
        <dbReference type="EMBL" id="RAI76868.1"/>
    </source>
</evidence>
<protein>
    <recommendedName>
        <fullName evidence="4">VCBS repeat-containing protein</fullName>
    </recommendedName>
</protein>
<dbReference type="RefSeq" id="WP_146619268.1">
    <property type="nucleotide sequence ID" value="NZ_QLII01000001.1"/>
</dbReference>
<comment type="caution">
    <text evidence="2">The sequence shown here is derived from an EMBL/GenBank/DDBJ whole genome shotgun (WGS) entry which is preliminary data.</text>
</comment>
<evidence type="ECO:0000256" key="1">
    <source>
        <dbReference type="ARBA" id="ARBA00022729"/>
    </source>
</evidence>
<dbReference type="EMBL" id="QLII01000001">
    <property type="protein sequence ID" value="RAI76868.1"/>
    <property type="molecule type" value="Genomic_DNA"/>
</dbReference>
<sequence>MVEPLQGLMRDFDNDGFVDVLLTGDMPGQLWRNNGNKTFTLQTGRWAPSRQPPLPWAI</sequence>
<reference evidence="2 3" key="1">
    <citation type="submission" date="2018-06" db="EMBL/GenBank/DDBJ databases">
        <title>Spirosoma sp. HMF3257 Genome sequencing and assembly.</title>
        <authorList>
            <person name="Kang H."/>
            <person name="Cha I."/>
            <person name="Kim H."/>
            <person name="Kang J."/>
            <person name="Joh K."/>
        </authorList>
    </citation>
    <scope>NUCLEOTIDE SEQUENCE [LARGE SCALE GENOMIC DNA]</scope>
    <source>
        <strain evidence="2 3">HMF3257</strain>
    </source>
</reference>
<keyword evidence="1" id="KW-0732">Signal</keyword>
<dbReference type="InterPro" id="IPR028994">
    <property type="entry name" value="Integrin_alpha_N"/>
</dbReference>
<name>A0A327NVK5_9BACT</name>
<dbReference type="AlphaFoldDB" id="A0A327NVK5"/>
<dbReference type="InterPro" id="IPR013517">
    <property type="entry name" value="FG-GAP"/>
</dbReference>
<organism evidence="2 3">
    <name type="scientific">Spirosoma telluris</name>
    <dbReference type="NCBI Taxonomy" id="2183553"/>
    <lineage>
        <taxon>Bacteria</taxon>
        <taxon>Pseudomonadati</taxon>
        <taxon>Bacteroidota</taxon>
        <taxon>Cytophagia</taxon>
        <taxon>Cytophagales</taxon>
        <taxon>Cytophagaceae</taxon>
        <taxon>Spirosoma</taxon>
    </lineage>
</organism>